<accession>Q9ZVX9</accession>
<dbReference type="PIR" id="H84544">
    <property type="entry name" value="H84544"/>
</dbReference>
<gene>
    <name evidence="1" type="ordered locus">At2g16840</name>
</gene>
<protein>
    <submittedName>
        <fullName evidence="1">Uncharacterized protein At2g16840</fullName>
    </submittedName>
</protein>
<reference key="1">
    <citation type="journal article" date="1999" name="Nature">
        <title>Sequence and analysis of chromosome 2 of the plant Arabidopsis thaliana.</title>
        <authorList>
            <person name="Lin X."/>
            <person name="Kaul S."/>
            <person name="Rounsley S."/>
            <person name="Shea T.P."/>
            <person name="Benito M.I."/>
            <person name="Town C.D."/>
            <person name="Fujii C.Y."/>
            <person name="Mason T."/>
            <person name="Bowman C.L."/>
            <person name="Barnstead M."/>
            <person name="Feldblyum T.V."/>
            <person name="Buell C.R."/>
            <person name="Ketchum K.A."/>
            <person name="Lee J."/>
            <person name="Ronning C.M."/>
            <person name="Koo H.L."/>
            <person name="Moffat K.S."/>
            <person name="Cronin L.A."/>
            <person name="Shen M."/>
            <person name="Pai G."/>
            <person name="Van Aken S."/>
            <person name="Umayam L."/>
            <person name="Tallon L.J."/>
            <person name="Gill J.E."/>
            <person name="Adams M.D."/>
            <person name="Carrera A.J."/>
            <person name="Creasy T.H."/>
            <person name="Goodman H.M."/>
            <person name="Somerville C.R."/>
            <person name="Copenhaver G.P."/>
            <person name="Preuss D."/>
            <person name="Nierman W.C."/>
            <person name="White O."/>
            <person name="Eisen J.A."/>
            <person name="Salzberg S.L."/>
            <person name="Fraser C.M."/>
            <person name="Venter J.C."/>
        </authorList>
    </citation>
    <scope>NUCLEOTIDE SEQUENCE [LARGE SCALE GENOMIC DNA]</scope>
    <source>
        <strain>cv. Columbia</strain>
    </source>
</reference>
<evidence type="ECO:0000313" key="2">
    <source>
        <dbReference type="EMBL" id="AAM15084.1"/>
    </source>
</evidence>
<reference evidence="2" key="3">
    <citation type="submission" date="2000-03" db="EMBL/GenBank/DDBJ databases">
        <authorList>
            <person name="Lin X."/>
            <person name="Kaul S."/>
            <person name="Shea T.P."/>
            <person name="Fujii C.Y."/>
            <person name="Shen M."/>
            <person name="VanAken S.E."/>
            <person name="Barnstead M.E."/>
            <person name="Mason T.M."/>
            <person name="Bowman C.L."/>
            <person name="Ronning C.M."/>
            <person name="Benito M.-I."/>
            <person name="Carrera A.J."/>
            <person name="Creasy T.H."/>
            <person name="Buell C.R."/>
            <person name="Town C.D."/>
            <person name="Nierman W.C."/>
            <person name="Fraser C.M."/>
            <person name="Venter J.C."/>
        </authorList>
    </citation>
    <scope>NUCLEOTIDE SEQUENCE</scope>
</reference>
<reference evidence="1" key="2">
    <citation type="submission" date="2000-03" db="EMBL/GenBank/DDBJ databases">
        <authorList>
            <person name="Rounsley S.D."/>
            <person name="Lin X."/>
            <person name="Kaul S."/>
            <person name="Shea T.P."/>
            <person name="Fujii C.Y."/>
            <person name="Mason T.M."/>
            <person name="Shen M."/>
            <person name="Ronning C.M."/>
            <person name="Fraser C.M."/>
            <person name="Somerville C.R."/>
            <person name="Venter J.C."/>
        </authorList>
    </citation>
    <scope>NUCLEOTIDE SEQUENCE</scope>
</reference>
<evidence type="ECO:0000313" key="1">
    <source>
        <dbReference type="EMBL" id="AAC64215.1"/>
    </source>
</evidence>
<sequence>MKIALKVHKAWEIIETVETDSEKNEIAMHLLFQSIPEALVVKIGELYMSYDKEEKLSEITSKSAALGGNIKTYQDVSEKPPAYIHIVASLEQILDLKTTSFEDIVGRLKVYEERVCDKEETQDNQKQTKHYYGSFGQPNSIYKMRDSIYHIQLFGVEAFIWEMNNILSRRIDCHVFETECSELVSMVRSVT</sequence>
<proteinExistence type="predicted"/>
<reference evidence="1" key="4">
    <citation type="submission" date="2002-02" db="EMBL/GenBank/DDBJ databases">
        <authorList>
            <person name="Town C.D."/>
            <person name="Kaul S."/>
        </authorList>
    </citation>
    <scope>NUCLEOTIDE SEQUENCE</scope>
</reference>
<name>Q9ZVX9_ARATH</name>
<dbReference type="AlphaFoldDB" id="Q9ZVX9"/>
<dbReference type="EMBL" id="AC005825">
    <property type="protein sequence ID" value="AAM15084.1"/>
    <property type="molecule type" value="Genomic_DNA"/>
</dbReference>
<dbReference type="EMBL" id="AC005167">
    <property type="protein sequence ID" value="AAC64215.1"/>
    <property type="molecule type" value="Genomic_DNA"/>
</dbReference>
<organism evidence="1">
    <name type="scientific">Arabidopsis thaliana</name>
    <name type="common">Mouse-ear cress</name>
    <dbReference type="NCBI Taxonomy" id="3702"/>
    <lineage>
        <taxon>Eukaryota</taxon>
        <taxon>Viridiplantae</taxon>
        <taxon>Streptophyta</taxon>
        <taxon>Embryophyta</taxon>
        <taxon>Tracheophyta</taxon>
        <taxon>Spermatophyta</taxon>
        <taxon>Magnoliopsida</taxon>
        <taxon>eudicotyledons</taxon>
        <taxon>Gunneridae</taxon>
        <taxon>Pentapetalae</taxon>
        <taxon>rosids</taxon>
        <taxon>malvids</taxon>
        <taxon>Brassicales</taxon>
        <taxon>Brassicaceae</taxon>
        <taxon>Camelineae</taxon>
        <taxon>Arabidopsis</taxon>
    </lineage>
</organism>